<keyword evidence="7" id="KW-1185">Reference proteome</keyword>
<dbReference type="AlphaFoldDB" id="X7EK38"/>
<comment type="similarity">
    <text evidence="2">Belongs to the methyl-accepting chemotaxis (MCP) protein family.</text>
</comment>
<dbReference type="EMBL" id="JALZ01000004">
    <property type="protein sequence ID" value="ETX15541.1"/>
    <property type="molecule type" value="Genomic_DNA"/>
</dbReference>
<feature type="domain" description="Methyl-accepting transducer" evidence="5">
    <location>
        <begin position="28"/>
        <end position="271"/>
    </location>
</feature>
<evidence type="ECO:0000313" key="6">
    <source>
        <dbReference type="EMBL" id="ETX15541.1"/>
    </source>
</evidence>
<name>X7EK38_9RHOB</name>
<dbReference type="InterPro" id="IPR004089">
    <property type="entry name" value="MCPsignal_dom"/>
</dbReference>
<reference evidence="6 7" key="1">
    <citation type="submission" date="2014-01" db="EMBL/GenBank/DDBJ databases">
        <title>Roseivivax halodurans JCM 10272 Genome Sequencing.</title>
        <authorList>
            <person name="Lai Q."/>
            <person name="Li G."/>
            <person name="Shao Z."/>
        </authorList>
    </citation>
    <scope>NUCLEOTIDE SEQUENCE [LARGE SCALE GENOMIC DNA]</scope>
    <source>
        <strain evidence="6 7">JCM 10272</strain>
    </source>
</reference>
<dbReference type="PATRIC" id="fig|1449350.3.peg.1111"/>
<gene>
    <name evidence="6" type="ORF">OCH239_13915</name>
</gene>
<dbReference type="PANTHER" id="PTHR43531:SF11">
    <property type="entry name" value="METHYL-ACCEPTING CHEMOTAXIS PROTEIN 3"/>
    <property type="match status" value="1"/>
</dbReference>
<dbReference type="Pfam" id="PF00015">
    <property type="entry name" value="MCPsignal"/>
    <property type="match status" value="1"/>
</dbReference>
<dbReference type="eggNOG" id="COG0840">
    <property type="taxonomic scope" value="Bacteria"/>
</dbReference>
<dbReference type="SUPFAM" id="SSF58104">
    <property type="entry name" value="Methyl-accepting chemotaxis protein (MCP) signaling domain"/>
    <property type="match status" value="1"/>
</dbReference>
<feature type="compositionally biased region" description="Basic residues" evidence="4">
    <location>
        <begin position="1"/>
        <end position="10"/>
    </location>
</feature>
<dbReference type="SMART" id="SM00283">
    <property type="entry name" value="MA"/>
    <property type="match status" value="1"/>
</dbReference>
<dbReference type="GO" id="GO:0006935">
    <property type="term" value="P:chemotaxis"/>
    <property type="evidence" value="ECO:0007669"/>
    <property type="project" value="UniProtKB-KW"/>
</dbReference>
<dbReference type="GO" id="GO:0005886">
    <property type="term" value="C:plasma membrane"/>
    <property type="evidence" value="ECO:0007669"/>
    <property type="project" value="TreeGrafter"/>
</dbReference>
<keyword evidence="3" id="KW-0807">Transducer</keyword>
<dbReference type="InterPro" id="IPR051310">
    <property type="entry name" value="MCP_chemotaxis"/>
</dbReference>
<accession>X7EK38</accession>
<dbReference type="OrthoDB" id="2489132at2"/>
<feature type="region of interest" description="Disordered" evidence="4">
    <location>
        <begin position="1"/>
        <end position="20"/>
    </location>
</feature>
<dbReference type="Proteomes" id="UP000022447">
    <property type="component" value="Unassembled WGS sequence"/>
</dbReference>
<evidence type="ECO:0000313" key="7">
    <source>
        <dbReference type="Proteomes" id="UP000022447"/>
    </source>
</evidence>
<dbReference type="GO" id="GO:0004888">
    <property type="term" value="F:transmembrane signaling receptor activity"/>
    <property type="evidence" value="ECO:0007669"/>
    <property type="project" value="TreeGrafter"/>
</dbReference>
<dbReference type="GO" id="GO:0007165">
    <property type="term" value="P:signal transduction"/>
    <property type="evidence" value="ECO:0007669"/>
    <property type="project" value="UniProtKB-KW"/>
</dbReference>
<evidence type="ECO:0000256" key="1">
    <source>
        <dbReference type="ARBA" id="ARBA00022500"/>
    </source>
</evidence>
<comment type="caution">
    <text evidence="6">The sequence shown here is derived from an EMBL/GenBank/DDBJ whole genome shotgun (WGS) entry which is preliminary data.</text>
</comment>
<dbReference type="PROSITE" id="PS50111">
    <property type="entry name" value="CHEMOTAXIS_TRANSDUC_2"/>
    <property type="match status" value="1"/>
</dbReference>
<keyword evidence="1" id="KW-0145">Chemotaxis</keyword>
<proteinExistence type="inferred from homology"/>
<evidence type="ECO:0000256" key="2">
    <source>
        <dbReference type="ARBA" id="ARBA00029447"/>
    </source>
</evidence>
<dbReference type="Gene3D" id="1.10.287.950">
    <property type="entry name" value="Methyl-accepting chemotaxis protein"/>
    <property type="match status" value="1"/>
</dbReference>
<dbReference type="PANTHER" id="PTHR43531">
    <property type="entry name" value="PROTEIN ICFG"/>
    <property type="match status" value="1"/>
</dbReference>
<feature type="compositionally biased region" description="Basic and acidic residues" evidence="4">
    <location>
        <begin position="11"/>
        <end position="20"/>
    </location>
</feature>
<evidence type="ECO:0000256" key="3">
    <source>
        <dbReference type="PROSITE-ProRule" id="PRU00284"/>
    </source>
</evidence>
<evidence type="ECO:0000256" key="4">
    <source>
        <dbReference type="SAM" id="MobiDB-lite"/>
    </source>
</evidence>
<protein>
    <submittedName>
        <fullName evidence="6">Chemotaxis protein</fullName>
    </submittedName>
</protein>
<dbReference type="STRING" id="1449350.OCH239_13915"/>
<organism evidence="6 7">
    <name type="scientific">Roseivivax halodurans JCM 10272</name>
    <dbReference type="NCBI Taxonomy" id="1449350"/>
    <lineage>
        <taxon>Bacteria</taxon>
        <taxon>Pseudomonadati</taxon>
        <taxon>Pseudomonadota</taxon>
        <taxon>Alphaproteobacteria</taxon>
        <taxon>Rhodobacterales</taxon>
        <taxon>Roseobacteraceae</taxon>
        <taxon>Roseivivax</taxon>
    </lineage>
</organism>
<evidence type="ECO:0000259" key="5">
    <source>
        <dbReference type="PROSITE" id="PS50111"/>
    </source>
</evidence>
<sequence>MHHDRRAVHRRAGDQEDKSRGLASLTNDALVLGRDLVTINAVLTDVEARRANLLALLSGVEGATTRLGTATSRVSTRSERGMETARQAQEDVRQSISILSETGNESRTLAEWVQSVRRGSDDVDDMLTAVGRTNGEIASIASHVNILAMNAKIEAARAGQAGAGFAIVAEAINELSHKTKLAADDITRIVQRMSDWMNALRSGAVTTSATAAALLGRAEESDAALARIDGNVTALQDAMHEIRDEIRATDDAVQNLSPAIGEMVSSLGGLAEALGTSTKRSAALVDISEGIMQKVVGLGGDGVDGANIGLVRELAAEIGAAFERAIAAGEISGAALFDTRYTPIPGTDPQQVRAAFTDFTDRILPPIQEPALSRVPGAVFCAAVDRNGYLPTHNRKFSQPQGKDPVWNAANCRNRRIFDDRVGLKAGRSTAPFLLQIYRRDMGGGTFAMMKDLSAPIHVSGRHWGGLRLAYRL</sequence>